<name>A0A016U6Q4_9BILA</name>
<dbReference type="Proteomes" id="UP000024635">
    <property type="component" value="Unassembled WGS sequence"/>
</dbReference>
<dbReference type="OrthoDB" id="5814528at2759"/>
<evidence type="ECO:0000313" key="2">
    <source>
        <dbReference type="Proteomes" id="UP000024635"/>
    </source>
</evidence>
<keyword evidence="2" id="KW-1185">Reference proteome</keyword>
<comment type="caution">
    <text evidence="1">The sequence shown here is derived from an EMBL/GenBank/DDBJ whole genome shotgun (WGS) entry which is preliminary data.</text>
</comment>
<protein>
    <submittedName>
        <fullName evidence="1">Uncharacterized protein</fullName>
    </submittedName>
</protein>
<dbReference type="EMBL" id="JARK01001389">
    <property type="protein sequence ID" value="EYC10999.1"/>
    <property type="molecule type" value="Genomic_DNA"/>
</dbReference>
<sequence length="721" mass="75556">MKTLPGEMMEEPVCDNCSPATELTCPQGNRCDFTLLKRSKNGAKCSKYACKQGHMLAQIGSEPGRISSAVCDRDKQLTWKADTGELLGEDLYATCGFPCSTCRPLLAVETPCPPNYICSITGTADPFVYSMDAQGCLVPACAVGQMFSVRKPVTRAICANGGYLVNGNIVSQVVCGRLCPSCTVPPRDGLTCPDGLVCIAVSKRLGQCSEAYCPAGVMTADGVQVDFLTCKSQGRWEDAAGTVYTAAQCELSCELCAALTNTGMPCPTGLICEVTAERDGQCKETYCPKGQMTGNPARNTLTSLTCNGRSQWIDTQNTVYTSAQCEIPCDQCTPLPQCGSGCPMGFICTPVETQPGQCPSAVCTTGTMKAQPGNVAVTSLTCDGSAQWVDAQKNVYTAAQCETSCTGCTALSNGGMACPKGFVCEVAATRAGQCTETYCPKGQLTGNAARTPLTLLTCDANAQWVDAQAATYTTAQCEIPCTQCPALTNAGMPCLSGFKCTPVLTRNDGQCSEAYCDAGIMTAGSGRTTVTQLTCNGLQQWVDPQMTVYSVAQCETSCTCPPLTITPSPNPIPTRGNALGADAAGCSTIVTRCSRNDLYRLVTADGIVTLEPPAAQSTAMTCVGGKWMATINGVQTVVQEQACYTFPCTTCNNVRTGPGVVTTLAYDPTSFCKQYVLSGCPNGYKVGTTTIGSTLTCSDRQRWSSGSFQGPIGGMVTVNCA</sequence>
<dbReference type="AlphaFoldDB" id="A0A016U6Q4"/>
<reference evidence="2" key="1">
    <citation type="journal article" date="2015" name="Nat. Genet.">
        <title>The genome and transcriptome of the zoonotic hookworm Ancylostoma ceylanicum identify infection-specific gene families.</title>
        <authorList>
            <person name="Schwarz E.M."/>
            <person name="Hu Y."/>
            <person name="Antoshechkin I."/>
            <person name="Miller M.M."/>
            <person name="Sternberg P.W."/>
            <person name="Aroian R.V."/>
        </authorList>
    </citation>
    <scope>NUCLEOTIDE SEQUENCE</scope>
    <source>
        <strain evidence="2">HY135</strain>
    </source>
</reference>
<gene>
    <name evidence="1" type="primary">Acey_s0053.g2419</name>
    <name evidence="1" type="ORF">Y032_0053g2419</name>
</gene>
<accession>A0A016U6Q4</accession>
<proteinExistence type="predicted"/>
<organism evidence="1 2">
    <name type="scientific">Ancylostoma ceylanicum</name>
    <dbReference type="NCBI Taxonomy" id="53326"/>
    <lineage>
        <taxon>Eukaryota</taxon>
        <taxon>Metazoa</taxon>
        <taxon>Ecdysozoa</taxon>
        <taxon>Nematoda</taxon>
        <taxon>Chromadorea</taxon>
        <taxon>Rhabditida</taxon>
        <taxon>Rhabditina</taxon>
        <taxon>Rhabditomorpha</taxon>
        <taxon>Strongyloidea</taxon>
        <taxon>Ancylostomatidae</taxon>
        <taxon>Ancylostomatinae</taxon>
        <taxon>Ancylostoma</taxon>
    </lineage>
</organism>
<evidence type="ECO:0000313" key="1">
    <source>
        <dbReference type="EMBL" id="EYC10999.1"/>
    </source>
</evidence>